<feature type="compositionally biased region" description="Polar residues" evidence="1">
    <location>
        <begin position="35"/>
        <end position="47"/>
    </location>
</feature>
<proteinExistence type="predicted"/>
<dbReference type="AlphaFoldDB" id="A0A6V7XFS8"/>
<dbReference type="Proteomes" id="UP000580250">
    <property type="component" value="Unassembled WGS sequence"/>
</dbReference>
<evidence type="ECO:0000313" key="3">
    <source>
        <dbReference type="EMBL" id="CAD2198186.1"/>
    </source>
</evidence>
<organism evidence="3 4">
    <name type="scientific">Meloidogyne enterolobii</name>
    <name type="common">Root-knot nematode worm</name>
    <name type="synonym">Meloidogyne mayaguensis</name>
    <dbReference type="NCBI Taxonomy" id="390850"/>
    <lineage>
        <taxon>Eukaryota</taxon>
        <taxon>Metazoa</taxon>
        <taxon>Ecdysozoa</taxon>
        <taxon>Nematoda</taxon>
        <taxon>Chromadorea</taxon>
        <taxon>Rhabditida</taxon>
        <taxon>Tylenchina</taxon>
        <taxon>Tylenchomorpha</taxon>
        <taxon>Tylenchoidea</taxon>
        <taxon>Meloidogynidae</taxon>
        <taxon>Meloidogyninae</taxon>
        <taxon>Meloidogyne</taxon>
    </lineage>
</organism>
<feature type="region of interest" description="Disordered" evidence="1">
    <location>
        <begin position="31"/>
        <end position="75"/>
    </location>
</feature>
<evidence type="ECO:0000313" key="4">
    <source>
        <dbReference type="Proteomes" id="UP000580250"/>
    </source>
</evidence>
<name>A0A6V7XFS8_MELEN</name>
<protein>
    <submittedName>
        <fullName evidence="3">Uncharacterized protein</fullName>
    </submittedName>
</protein>
<dbReference type="EMBL" id="CAJEWN010000063">
    <property type="protein sequence ID" value="CAD2156697.1"/>
    <property type="molecule type" value="Genomic_DNA"/>
</dbReference>
<sequence>MKSRLSELDLAKKKAESAAEKIRNVVAETGDKTAEVTTSAASTQTPTKRALPEQGKCRQLRSPIQESDFKNPKLL</sequence>
<comment type="caution">
    <text evidence="3">The sequence shown here is derived from an EMBL/GenBank/DDBJ whole genome shotgun (WGS) entry which is preliminary data.</text>
</comment>
<reference evidence="3 4" key="1">
    <citation type="submission" date="2020-08" db="EMBL/GenBank/DDBJ databases">
        <authorList>
            <person name="Koutsovoulos G."/>
            <person name="Danchin GJ E."/>
        </authorList>
    </citation>
    <scope>NUCLEOTIDE SEQUENCE [LARGE SCALE GENOMIC DNA]</scope>
</reference>
<dbReference type="EMBL" id="CAJEWN010001531">
    <property type="protein sequence ID" value="CAD2198186.1"/>
    <property type="molecule type" value="Genomic_DNA"/>
</dbReference>
<evidence type="ECO:0000313" key="2">
    <source>
        <dbReference type="EMBL" id="CAD2156697.1"/>
    </source>
</evidence>
<gene>
    <name evidence="2" type="ORF">MENT_LOCUS12341</name>
    <name evidence="3" type="ORF">MENT_LOCUS51476</name>
</gene>
<accession>A0A6V7XFS8</accession>
<evidence type="ECO:0000256" key="1">
    <source>
        <dbReference type="SAM" id="MobiDB-lite"/>
    </source>
</evidence>